<feature type="region of interest" description="Disordered" evidence="1">
    <location>
        <begin position="53"/>
        <end position="76"/>
    </location>
</feature>
<keyword evidence="3" id="KW-1185">Reference proteome</keyword>
<feature type="compositionally biased region" description="Basic residues" evidence="1">
    <location>
        <begin position="151"/>
        <end position="163"/>
    </location>
</feature>
<dbReference type="Proteomes" id="UP000076842">
    <property type="component" value="Unassembled WGS sequence"/>
</dbReference>
<feature type="region of interest" description="Disordered" evidence="1">
    <location>
        <begin position="397"/>
        <end position="416"/>
    </location>
</feature>
<feature type="region of interest" description="Disordered" evidence="1">
    <location>
        <begin position="97"/>
        <end position="265"/>
    </location>
</feature>
<feature type="region of interest" description="Disordered" evidence="1">
    <location>
        <begin position="346"/>
        <end position="370"/>
    </location>
</feature>
<gene>
    <name evidence="2" type="ORF">CALCODRAFT_484200</name>
</gene>
<organism evidence="2 3">
    <name type="scientific">Calocera cornea HHB12733</name>
    <dbReference type="NCBI Taxonomy" id="1353952"/>
    <lineage>
        <taxon>Eukaryota</taxon>
        <taxon>Fungi</taxon>
        <taxon>Dikarya</taxon>
        <taxon>Basidiomycota</taxon>
        <taxon>Agaricomycotina</taxon>
        <taxon>Dacrymycetes</taxon>
        <taxon>Dacrymycetales</taxon>
        <taxon>Dacrymycetaceae</taxon>
        <taxon>Calocera</taxon>
    </lineage>
</organism>
<feature type="compositionally biased region" description="Pro residues" evidence="1">
    <location>
        <begin position="61"/>
        <end position="71"/>
    </location>
</feature>
<feature type="compositionally biased region" description="Low complexity" evidence="1">
    <location>
        <begin position="106"/>
        <end position="121"/>
    </location>
</feature>
<feature type="compositionally biased region" description="Low complexity" evidence="1">
    <location>
        <begin position="171"/>
        <end position="182"/>
    </location>
</feature>
<sequence>MRVALALAALNADNQQSTIDPARQHRGDRASLALSLRVRAAVELTRLGPLQRAQSRVAFGPPSPSPSPSPFPTTTASTTMYGSPFCGATWACPIPPTTASTPAKRPLPLSKAGASPSASPRSPAPPSPLAARSPNTPAFARRASSSPLKRGTVHKRERARARAPPRPPSPTFTNPRSSHRSPSPAPGLPTDLFAPFLTRPSPPERGREIRGLGLVLGLPSPNHNRRRPAPVPPEPEPEPEPARVPRARAPLEAPAPAHPPPLKRRRLLPELSPDADADAFRLSLPSPALSLSGLGLAEQSACGAPTVLQGAWPPAVLMRRLAAGGEDCGEPEPEPDLDLDLELACEEERDSSEARVGMPGPGPSSRIIAPLPRARAGFARSWTGPRKAVGVGALGLVLEPDEEGEEEGEEGEEEDV</sequence>
<dbReference type="AlphaFoldDB" id="A0A165F4P5"/>
<dbReference type="EMBL" id="KV423982">
    <property type="protein sequence ID" value="KZT56182.1"/>
    <property type="molecule type" value="Genomic_DNA"/>
</dbReference>
<evidence type="ECO:0000313" key="2">
    <source>
        <dbReference type="EMBL" id="KZT56182.1"/>
    </source>
</evidence>
<protein>
    <submittedName>
        <fullName evidence="2">Uncharacterized protein</fullName>
    </submittedName>
</protein>
<dbReference type="PRINTS" id="PR01217">
    <property type="entry name" value="PRICHEXTENSN"/>
</dbReference>
<proteinExistence type="predicted"/>
<feature type="compositionally biased region" description="Acidic residues" evidence="1">
    <location>
        <begin position="399"/>
        <end position="416"/>
    </location>
</feature>
<accession>A0A165F4P5</accession>
<name>A0A165F4P5_9BASI</name>
<evidence type="ECO:0000256" key="1">
    <source>
        <dbReference type="SAM" id="MobiDB-lite"/>
    </source>
</evidence>
<evidence type="ECO:0000313" key="3">
    <source>
        <dbReference type="Proteomes" id="UP000076842"/>
    </source>
</evidence>
<reference evidence="2 3" key="1">
    <citation type="journal article" date="2016" name="Mol. Biol. Evol.">
        <title>Comparative Genomics of Early-Diverging Mushroom-Forming Fungi Provides Insights into the Origins of Lignocellulose Decay Capabilities.</title>
        <authorList>
            <person name="Nagy L.G."/>
            <person name="Riley R."/>
            <person name="Tritt A."/>
            <person name="Adam C."/>
            <person name="Daum C."/>
            <person name="Floudas D."/>
            <person name="Sun H."/>
            <person name="Yadav J.S."/>
            <person name="Pangilinan J."/>
            <person name="Larsson K.H."/>
            <person name="Matsuura K."/>
            <person name="Barry K."/>
            <person name="Labutti K."/>
            <person name="Kuo R."/>
            <person name="Ohm R.A."/>
            <person name="Bhattacharya S.S."/>
            <person name="Shirouzu T."/>
            <person name="Yoshinaga Y."/>
            <person name="Martin F.M."/>
            <person name="Grigoriev I.V."/>
            <person name="Hibbett D.S."/>
        </authorList>
    </citation>
    <scope>NUCLEOTIDE SEQUENCE [LARGE SCALE GENOMIC DNA]</scope>
    <source>
        <strain evidence="2 3">HHB12733</strain>
    </source>
</reference>
<dbReference type="InParanoid" id="A0A165F4P5"/>